<evidence type="ECO:0000313" key="11">
    <source>
        <dbReference type="EMBL" id="PJC69712.1"/>
    </source>
</evidence>
<dbReference type="Gene3D" id="3.40.50.300">
    <property type="entry name" value="P-loop containing nucleotide triphosphate hydrolases"/>
    <property type="match status" value="3"/>
</dbReference>
<keyword evidence="2 7" id="KW-0677">Repeat</keyword>
<keyword evidence="3" id="KW-0547">Nucleotide-binding</keyword>
<dbReference type="Gene3D" id="1.10.1780.10">
    <property type="entry name" value="Clp, N-terminal domain"/>
    <property type="match status" value="1"/>
</dbReference>
<dbReference type="PANTHER" id="PTHR11638:SF18">
    <property type="entry name" value="HEAT SHOCK PROTEIN 104"/>
    <property type="match status" value="1"/>
</dbReference>
<dbReference type="PROSITE" id="PS00870">
    <property type="entry name" value="CLPAB_1"/>
    <property type="match status" value="1"/>
</dbReference>
<dbReference type="FunFam" id="3.40.50.300:FF:000120">
    <property type="entry name" value="ATP-dependent chaperone ClpB"/>
    <property type="match status" value="1"/>
</dbReference>
<dbReference type="CDD" id="cd00009">
    <property type="entry name" value="AAA"/>
    <property type="match status" value="1"/>
</dbReference>
<feature type="domain" description="Clp R" evidence="10">
    <location>
        <begin position="4"/>
        <end position="151"/>
    </location>
</feature>
<dbReference type="SUPFAM" id="SSF81923">
    <property type="entry name" value="Double Clp-N motif"/>
    <property type="match status" value="1"/>
</dbReference>
<reference evidence="12" key="1">
    <citation type="submission" date="2017-09" db="EMBL/GenBank/DDBJ databases">
        <title>Depth-based differentiation of microbial function through sediment-hosted aquifers and enrichment of novel symbionts in the deep terrestrial subsurface.</title>
        <authorList>
            <person name="Probst A.J."/>
            <person name="Ladd B."/>
            <person name="Jarett J.K."/>
            <person name="Geller-Mcgrath D.E."/>
            <person name="Sieber C.M.K."/>
            <person name="Emerson J.B."/>
            <person name="Anantharaman K."/>
            <person name="Thomas B.C."/>
            <person name="Malmstrom R."/>
            <person name="Stieglmeier M."/>
            <person name="Klingl A."/>
            <person name="Woyke T."/>
            <person name="Ryan C.M."/>
            <person name="Banfield J.F."/>
        </authorList>
    </citation>
    <scope>NUCLEOTIDE SEQUENCE [LARGE SCALE GENOMIC DNA]</scope>
</reference>
<dbReference type="SMART" id="SM00382">
    <property type="entry name" value="AAA"/>
    <property type="match status" value="2"/>
</dbReference>
<evidence type="ECO:0000256" key="7">
    <source>
        <dbReference type="PROSITE-ProRule" id="PRU01251"/>
    </source>
</evidence>
<dbReference type="Pfam" id="PF10431">
    <property type="entry name" value="ClpB_D2-small"/>
    <property type="match status" value="1"/>
</dbReference>
<dbReference type="Pfam" id="PF00004">
    <property type="entry name" value="AAA"/>
    <property type="match status" value="1"/>
</dbReference>
<evidence type="ECO:0000259" key="10">
    <source>
        <dbReference type="PROSITE" id="PS51903"/>
    </source>
</evidence>
<dbReference type="InterPro" id="IPR004176">
    <property type="entry name" value="Clp_R_N"/>
</dbReference>
<evidence type="ECO:0000256" key="3">
    <source>
        <dbReference type="ARBA" id="ARBA00022741"/>
    </source>
</evidence>
<dbReference type="GO" id="GO:0005524">
    <property type="term" value="F:ATP binding"/>
    <property type="evidence" value="ECO:0007669"/>
    <property type="project" value="UniProtKB-KW"/>
</dbReference>
<keyword evidence="4" id="KW-0067">ATP-binding</keyword>
<dbReference type="Pfam" id="PF07724">
    <property type="entry name" value="AAA_2"/>
    <property type="match status" value="1"/>
</dbReference>
<feature type="coiled-coil region" evidence="8">
    <location>
        <begin position="411"/>
        <end position="505"/>
    </location>
</feature>
<dbReference type="SMART" id="SM01086">
    <property type="entry name" value="ClpB_D2-small"/>
    <property type="match status" value="1"/>
</dbReference>
<evidence type="ECO:0000256" key="8">
    <source>
        <dbReference type="SAM" id="Coils"/>
    </source>
</evidence>
<dbReference type="Gene3D" id="1.10.8.60">
    <property type="match status" value="1"/>
</dbReference>
<evidence type="ECO:0000256" key="4">
    <source>
        <dbReference type="ARBA" id="ARBA00022840"/>
    </source>
</evidence>
<feature type="region of interest" description="Disordered" evidence="9">
    <location>
        <begin position="885"/>
        <end position="915"/>
    </location>
</feature>
<accession>A0A2M8G8M3</accession>
<dbReference type="InterPro" id="IPR050130">
    <property type="entry name" value="ClpA_ClpB"/>
</dbReference>
<dbReference type="PROSITE" id="PS51903">
    <property type="entry name" value="CLP_R"/>
    <property type="match status" value="1"/>
</dbReference>
<evidence type="ECO:0000256" key="5">
    <source>
        <dbReference type="ARBA" id="ARBA00023186"/>
    </source>
</evidence>
<comment type="caution">
    <text evidence="11">The sequence shown here is derived from an EMBL/GenBank/DDBJ whole genome shotgun (WGS) entry which is preliminary data.</text>
</comment>
<dbReference type="GO" id="GO:0005737">
    <property type="term" value="C:cytoplasm"/>
    <property type="evidence" value="ECO:0007669"/>
    <property type="project" value="TreeGrafter"/>
</dbReference>
<dbReference type="InterPro" id="IPR018368">
    <property type="entry name" value="ClpA/B_CS1"/>
</dbReference>
<dbReference type="InterPro" id="IPR003959">
    <property type="entry name" value="ATPase_AAA_core"/>
</dbReference>
<comment type="subunit">
    <text evidence="6">Homohexamer. The oligomerization is ATP-dependent.</text>
</comment>
<dbReference type="InterPro" id="IPR003593">
    <property type="entry name" value="AAA+_ATPase"/>
</dbReference>
<dbReference type="InterPro" id="IPR027417">
    <property type="entry name" value="P-loop_NTPase"/>
</dbReference>
<keyword evidence="5" id="KW-0143">Chaperone</keyword>
<evidence type="ECO:0000313" key="12">
    <source>
        <dbReference type="Proteomes" id="UP000229041"/>
    </source>
</evidence>
<proteinExistence type="inferred from homology"/>
<dbReference type="InterPro" id="IPR001270">
    <property type="entry name" value="ClpA/B"/>
</dbReference>
<dbReference type="PANTHER" id="PTHR11638">
    <property type="entry name" value="ATP-DEPENDENT CLP PROTEASE"/>
    <property type="match status" value="1"/>
</dbReference>
<keyword evidence="8" id="KW-0175">Coiled coil</keyword>
<dbReference type="Pfam" id="PF02861">
    <property type="entry name" value="Clp_N"/>
    <property type="match status" value="1"/>
</dbReference>
<dbReference type="GO" id="GO:0034605">
    <property type="term" value="P:cellular response to heat"/>
    <property type="evidence" value="ECO:0007669"/>
    <property type="project" value="TreeGrafter"/>
</dbReference>
<dbReference type="CDD" id="cd19499">
    <property type="entry name" value="RecA-like_ClpB_Hsp104-like"/>
    <property type="match status" value="1"/>
</dbReference>
<dbReference type="FunFam" id="3.40.50.300:FF:000025">
    <property type="entry name" value="ATP-dependent Clp protease subunit"/>
    <property type="match status" value="1"/>
</dbReference>
<dbReference type="InterPro" id="IPR036628">
    <property type="entry name" value="Clp_N_dom_sf"/>
</dbReference>
<dbReference type="PRINTS" id="PR00300">
    <property type="entry name" value="CLPPROTEASEA"/>
</dbReference>
<dbReference type="EMBL" id="PFQR01000050">
    <property type="protein sequence ID" value="PJC69712.1"/>
    <property type="molecule type" value="Genomic_DNA"/>
</dbReference>
<comment type="similarity">
    <text evidence="1">Belongs to the ClpA/ClpB family.</text>
</comment>
<evidence type="ECO:0000256" key="6">
    <source>
        <dbReference type="ARBA" id="ARBA00026057"/>
    </source>
</evidence>
<name>A0A2M8G8M3_9BACT</name>
<protein>
    <submittedName>
        <fullName evidence="11">Type VI secretion system ATPase TssH</fullName>
    </submittedName>
</protein>
<dbReference type="GO" id="GO:0016887">
    <property type="term" value="F:ATP hydrolysis activity"/>
    <property type="evidence" value="ECO:0007669"/>
    <property type="project" value="InterPro"/>
</dbReference>
<evidence type="ECO:0000256" key="2">
    <source>
        <dbReference type="ARBA" id="ARBA00022737"/>
    </source>
</evidence>
<sequence>MPPFSNFSVKAQEAVRKAHELAMERGQNQLDTLHLLAALLLSEEESIVLTILEKMETDINGLTDAIIDELEEIGRASTIMQISSQVYLTPDLARVLDVSGKVAQYLKDKYISVEHLFLALLDAPSRAREIMIRFRIDKDTVMRALEEARGTSGVMEAQQTKKKFRVLEKYTRNLTQLAREDKIDPVIGREEEIKRLMQTLSRRTKNNPVLIGEAGVGKTAIVEGLSRRIVQGDIPESLKDKEIVSLDLGMLIAGTKYRGEFEERLKAVMKEIGQSSGKIIVFIDELHTIVGAGGAEGAIDASNMLKPALSKGELKTIGATTLKEYQKYIEKDSALARRFQPIYVEEPSQENAIAILRGIKEKYEIHHGVKITDAAIQASVQFSSRYITERYLPDKAVDLIDEAASGLRLKLDSMPEELESSRREIMKLEIEKEALKKEDDPKARQKVKKLQKQIDNLKEKMSGFEAKWKTEKEAITSARRFKKEIESLKQEADLAEREANFSKVAEIRYGSIPLAQEKLKSEDKKLEKLQSSRFLKEEVGEEEIADIVSRWTGIPISKMLESESAKLLKMEDILKKRVVGQTDAISKISHAVRRSRAGISYVDRPIGSFMFLGPTGVGKTELARTLAEYMFDDEKALIRIDMSEYMERYTVSKFIGSPPGYVGYEEGGQLTEMIRHRPYSLVLFDEIEKAHPEVFNILLQILDNGRLTDAKGRHVNFKNTILIMTSNVGSEYVREMETLGFSTSPDNQTKKASVLKDKIYHSLENRFRPEFLNRLDEIIIFDALTPENLQEIVNIQMQRVTKRLSERDINLKVSPEVLVMLAKEGFDARYGARPLNRLIQSKILNPIAEYIVRGKMSGGGTISISASKGEIVIGIVERVMPKKKKKRLAQGRSQLKADGLRAHASNGKKVGNAAK</sequence>
<dbReference type="SUPFAM" id="SSF52540">
    <property type="entry name" value="P-loop containing nucleoside triphosphate hydrolases"/>
    <property type="match status" value="2"/>
</dbReference>
<dbReference type="AlphaFoldDB" id="A0A2M8G8M3"/>
<dbReference type="FunFam" id="3.40.50.300:FF:000010">
    <property type="entry name" value="Chaperone clpB 1, putative"/>
    <property type="match status" value="1"/>
</dbReference>
<evidence type="ECO:0000256" key="1">
    <source>
        <dbReference type="ARBA" id="ARBA00008675"/>
    </source>
</evidence>
<dbReference type="InterPro" id="IPR041546">
    <property type="entry name" value="ClpA/ClpB_AAA_lid"/>
</dbReference>
<gene>
    <name evidence="11" type="ORF">CO014_01965</name>
</gene>
<dbReference type="Proteomes" id="UP000229041">
    <property type="component" value="Unassembled WGS sequence"/>
</dbReference>
<evidence type="ECO:0000256" key="9">
    <source>
        <dbReference type="SAM" id="MobiDB-lite"/>
    </source>
</evidence>
<dbReference type="InterPro" id="IPR019489">
    <property type="entry name" value="Clp_ATPase_C"/>
</dbReference>
<organism evidence="11 12">
    <name type="scientific">Candidatus Tagabacteria bacterium CG_4_8_14_3_um_filter_41_8</name>
    <dbReference type="NCBI Taxonomy" id="1975018"/>
    <lineage>
        <taxon>Bacteria</taxon>
        <taxon>Candidatus Tagaibacteriota</taxon>
    </lineage>
</organism>
<dbReference type="Pfam" id="PF17871">
    <property type="entry name" value="AAA_lid_9"/>
    <property type="match status" value="1"/>
</dbReference>